<dbReference type="OrthoDB" id="10545147at2759"/>
<gene>
    <name evidence="2" type="ORF">PGLA1383_LOCUS26228</name>
</gene>
<feature type="compositionally biased region" description="Low complexity" evidence="1">
    <location>
        <begin position="1"/>
        <end position="16"/>
    </location>
</feature>
<dbReference type="EMBL" id="CAJNNV010022846">
    <property type="protein sequence ID" value="CAE8608363.1"/>
    <property type="molecule type" value="Genomic_DNA"/>
</dbReference>
<evidence type="ECO:0008006" key="4">
    <source>
        <dbReference type="Google" id="ProtNLM"/>
    </source>
</evidence>
<feature type="non-terminal residue" evidence="2">
    <location>
        <position position="117"/>
    </location>
</feature>
<evidence type="ECO:0000313" key="2">
    <source>
        <dbReference type="EMBL" id="CAE8608363.1"/>
    </source>
</evidence>
<evidence type="ECO:0000256" key="1">
    <source>
        <dbReference type="SAM" id="MobiDB-lite"/>
    </source>
</evidence>
<feature type="region of interest" description="Disordered" evidence="1">
    <location>
        <begin position="1"/>
        <end position="31"/>
    </location>
</feature>
<proteinExistence type="predicted"/>
<keyword evidence="3" id="KW-1185">Reference proteome</keyword>
<sequence>MAKSRSSSSSSSSSSKSSDKRLRKKREQEKKDFINARMNERIAQRESEESAWQGWICPCGGKNFVMKGRCFACNGLKPLNAQQRGIGQAAQAIEKAREAQAPKSKFRSRSRSRSVRK</sequence>
<protein>
    <recommendedName>
        <fullName evidence="4">RanBP2-type domain-containing protein</fullName>
    </recommendedName>
</protein>
<name>A0A813FD11_POLGL</name>
<evidence type="ECO:0000313" key="3">
    <source>
        <dbReference type="Proteomes" id="UP000654075"/>
    </source>
</evidence>
<feature type="compositionally biased region" description="Basic residues" evidence="1">
    <location>
        <begin position="104"/>
        <end position="117"/>
    </location>
</feature>
<comment type="caution">
    <text evidence="2">The sequence shown here is derived from an EMBL/GenBank/DDBJ whole genome shotgun (WGS) entry which is preliminary data.</text>
</comment>
<reference evidence="2" key="1">
    <citation type="submission" date="2021-02" db="EMBL/GenBank/DDBJ databases">
        <authorList>
            <person name="Dougan E. K."/>
            <person name="Rhodes N."/>
            <person name="Thang M."/>
            <person name="Chan C."/>
        </authorList>
    </citation>
    <scope>NUCLEOTIDE SEQUENCE</scope>
</reference>
<accession>A0A813FD11</accession>
<organism evidence="2 3">
    <name type="scientific">Polarella glacialis</name>
    <name type="common">Dinoflagellate</name>
    <dbReference type="NCBI Taxonomy" id="89957"/>
    <lineage>
        <taxon>Eukaryota</taxon>
        <taxon>Sar</taxon>
        <taxon>Alveolata</taxon>
        <taxon>Dinophyceae</taxon>
        <taxon>Suessiales</taxon>
        <taxon>Suessiaceae</taxon>
        <taxon>Polarella</taxon>
    </lineage>
</organism>
<dbReference type="Proteomes" id="UP000654075">
    <property type="component" value="Unassembled WGS sequence"/>
</dbReference>
<feature type="region of interest" description="Disordered" evidence="1">
    <location>
        <begin position="92"/>
        <end position="117"/>
    </location>
</feature>
<dbReference type="AlphaFoldDB" id="A0A813FD11"/>